<dbReference type="InterPro" id="IPR007499">
    <property type="entry name" value="ERF_bacteria_virus"/>
</dbReference>
<dbReference type="OrthoDB" id="149299at2"/>
<accession>A0A2C8F8T5</accession>
<reference evidence="3" key="1">
    <citation type="submission" date="2017-09" db="EMBL/GenBank/DDBJ databases">
        <authorList>
            <person name="Regsiter A."/>
            <person name="William W."/>
        </authorList>
    </citation>
    <scope>NUCLEOTIDE SEQUENCE [LARGE SCALE GENOMIC DNA]</scope>
    <source>
        <strain evidence="3">500-1</strain>
    </source>
</reference>
<evidence type="ECO:0000313" key="2">
    <source>
        <dbReference type="EMBL" id="SOB58968.1"/>
    </source>
</evidence>
<dbReference type="KEGG" id="pprf:DPRO_2064"/>
<gene>
    <name evidence="2" type="ORF">DPRO_2064</name>
</gene>
<dbReference type="EMBL" id="LT907975">
    <property type="protein sequence ID" value="SOB58968.1"/>
    <property type="molecule type" value="Genomic_DNA"/>
</dbReference>
<feature type="compositionally biased region" description="Polar residues" evidence="1">
    <location>
        <begin position="142"/>
        <end position="157"/>
    </location>
</feature>
<dbReference type="AlphaFoldDB" id="A0A2C8F8T5"/>
<name>A0A2C8F8T5_9BACT</name>
<evidence type="ECO:0000256" key="1">
    <source>
        <dbReference type="SAM" id="MobiDB-lite"/>
    </source>
</evidence>
<dbReference type="Pfam" id="PF04404">
    <property type="entry name" value="ERF"/>
    <property type="match status" value="1"/>
</dbReference>
<keyword evidence="3" id="KW-1185">Reference proteome</keyword>
<organism evidence="2 3">
    <name type="scientific">Pseudodesulfovibrio profundus</name>
    <dbReference type="NCBI Taxonomy" id="57320"/>
    <lineage>
        <taxon>Bacteria</taxon>
        <taxon>Pseudomonadati</taxon>
        <taxon>Thermodesulfobacteriota</taxon>
        <taxon>Desulfovibrionia</taxon>
        <taxon>Desulfovibrionales</taxon>
        <taxon>Desulfovibrionaceae</taxon>
    </lineage>
</organism>
<proteinExistence type="predicted"/>
<sequence>MEPQLNSPEITELAEAMIQVQQTLSPALKDAENTFTNSRYATLHSVMNACRDALIEHGIWLTQYPVSVEANQLGLVTKIVHAETGQWQASLLTMSLPKNDPQGYGSAMTYARRYGLSALIGIVTEKDDDGELASHQREPHNSGFSPRNNGMNFTASQPKAAPKGSGTGMASLPRLDGVQYRNGTANDGKQCVLATGDTHSKKEFLRKAGFRWDGTRKVWWRYADAA</sequence>
<evidence type="ECO:0000313" key="3">
    <source>
        <dbReference type="Proteomes" id="UP000219215"/>
    </source>
</evidence>
<feature type="region of interest" description="Disordered" evidence="1">
    <location>
        <begin position="130"/>
        <end position="171"/>
    </location>
</feature>
<protein>
    <submittedName>
        <fullName evidence="2">ERF family protein</fullName>
    </submittedName>
</protein>
<dbReference type="Proteomes" id="UP000219215">
    <property type="component" value="Chromosome DPRO"/>
</dbReference>